<comment type="caution">
    <text evidence="3">The sequence shown here is derived from an EMBL/GenBank/DDBJ whole genome shotgun (WGS) entry which is preliminary data.</text>
</comment>
<proteinExistence type="predicted"/>
<organism evidence="3 4">
    <name type="scientific">Coccomyxa viridis</name>
    <dbReference type="NCBI Taxonomy" id="1274662"/>
    <lineage>
        <taxon>Eukaryota</taxon>
        <taxon>Viridiplantae</taxon>
        <taxon>Chlorophyta</taxon>
        <taxon>core chlorophytes</taxon>
        <taxon>Trebouxiophyceae</taxon>
        <taxon>Trebouxiophyceae incertae sedis</taxon>
        <taxon>Coccomyxaceae</taxon>
        <taxon>Coccomyxa</taxon>
    </lineage>
</organism>
<evidence type="ECO:0000256" key="1">
    <source>
        <dbReference type="SAM" id="Coils"/>
    </source>
</evidence>
<protein>
    <submittedName>
        <fullName evidence="3">G2417 protein</fullName>
    </submittedName>
</protein>
<reference evidence="3 4" key="1">
    <citation type="submission" date="2024-06" db="EMBL/GenBank/DDBJ databases">
        <authorList>
            <person name="Kraege A."/>
            <person name="Thomma B."/>
        </authorList>
    </citation>
    <scope>NUCLEOTIDE SEQUENCE [LARGE SCALE GENOMIC DNA]</scope>
</reference>
<keyword evidence="4" id="KW-1185">Reference proteome</keyword>
<dbReference type="EMBL" id="CAXHTA020000003">
    <property type="protein sequence ID" value="CAL5220406.1"/>
    <property type="molecule type" value="Genomic_DNA"/>
</dbReference>
<dbReference type="Proteomes" id="UP001497392">
    <property type="component" value="Unassembled WGS sequence"/>
</dbReference>
<feature type="coiled-coil region" evidence="1">
    <location>
        <begin position="87"/>
        <end position="121"/>
    </location>
</feature>
<feature type="region of interest" description="Disordered" evidence="2">
    <location>
        <begin position="208"/>
        <end position="285"/>
    </location>
</feature>
<accession>A0ABP1FM03</accession>
<feature type="compositionally biased region" description="Polar residues" evidence="2">
    <location>
        <begin position="359"/>
        <end position="376"/>
    </location>
</feature>
<evidence type="ECO:0000256" key="2">
    <source>
        <dbReference type="SAM" id="MobiDB-lite"/>
    </source>
</evidence>
<evidence type="ECO:0000313" key="4">
    <source>
        <dbReference type="Proteomes" id="UP001497392"/>
    </source>
</evidence>
<keyword evidence="1" id="KW-0175">Coiled coil</keyword>
<feature type="region of interest" description="Disordered" evidence="2">
    <location>
        <begin position="139"/>
        <end position="160"/>
    </location>
</feature>
<feature type="compositionally biased region" description="Pro residues" evidence="2">
    <location>
        <begin position="148"/>
        <end position="160"/>
    </location>
</feature>
<gene>
    <name evidence="3" type="primary">g2417</name>
    <name evidence="3" type="ORF">VP750_LOCUS2065</name>
</gene>
<feature type="compositionally biased region" description="Low complexity" evidence="2">
    <location>
        <begin position="273"/>
        <end position="285"/>
    </location>
</feature>
<name>A0ABP1FM03_9CHLO</name>
<sequence length="418" mass="45420">MSLSANRCDSIDSLGSIASSSADTGFHRDDTAQLQQFGERMVMRINRMKKQLMDKTVAYLAEQNCRKSAEARLDIELRKVYKLQAHNQEIAHNNARLQQQLRAAKNEIEKLSLENTCLRSTFKGMVEGLKEQLSPECTSQQHEVTPVEPLPPPQPLPETAPLPEASLKGCAAQQALPEHLRERMSTIIQGSAEVFDMMAAQSRPHLLLSGKISEPGPSTPDHSDAGCRPARSKLRSPHSRGSSESSMDTVLVHPISPTQSSDFCSDPELSVALPPQTSLPRTSSLLSTSSLEQLAAGSIGPSPVLVRQNSSGDSWLERFAAEQTVLGCEGKHESPMLHVQRCEKGASNRRNGLEWAGPFSSTDAQLSLPRNTTSPASGDEATPRSTDKAPGLKKTRSGGIRALCQRSLSQAFRQGKAE</sequence>
<evidence type="ECO:0000313" key="3">
    <source>
        <dbReference type="EMBL" id="CAL5220406.1"/>
    </source>
</evidence>
<feature type="region of interest" description="Disordered" evidence="2">
    <location>
        <begin position="353"/>
        <end position="401"/>
    </location>
</feature>